<protein>
    <recommendedName>
        <fullName evidence="3">Phage head-tail adaptor</fullName>
    </recommendedName>
</protein>
<reference evidence="2" key="1">
    <citation type="journal article" date="2013" name="Genome Announc.">
        <title>Whole-Genome Sequencing of Lactobacillus shenzhenensis Strain LY-73T.</title>
        <authorList>
            <person name="Lin Z."/>
            <person name="Liu Z."/>
            <person name="Yang R."/>
            <person name="Zou Y."/>
            <person name="Wan D."/>
            <person name="Chen J."/>
            <person name="Guo M."/>
            <person name="Zhao J."/>
            <person name="Fang C."/>
            <person name="Yang R."/>
            <person name="Liu F."/>
        </authorList>
    </citation>
    <scope>NUCLEOTIDE SEQUENCE [LARGE SCALE GENOMIC DNA]</scope>
    <source>
        <strain evidence="2">LY-73</strain>
    </source>
</reference>
<evidence type="ECO:0008006" key="3">
    <source>
        <dbReference type="Google" id="ProtNLM"/>
    </source>
</evidence>
<dbReference type="eggNOG" id="ENOG5030AKM">
    <property type="taxonomic scope" value="Bacteria"/>
</dbReference>
<proteinExistence type="predicted"/>
<dbReference type="InterPro" id="IPR008767">
    <property type="entry name" value="Phage_SPP1_head-tail_adaptor"/>
</dbReference>
<keyword evidence="2" id="KW-1185">Reference proteome</keyword>
<sequence>MTERIQFVSYESDVINGVPIDGVKVDHGTVWAEVPKITIREATDPQTKLGTRKDTPTFLVRYLAAVNVQPEWRIIWRGVEYEITGMDPDYERRDLTTITARKRGGTNGS</sequence>
<name>U4TQ70_9LACO</name>
<gene>
    <name evidence="1" type="ORF">L248_1695</name>
</gene>
<dbReference type="HOGENOM" id="CLU_147810_4_0_9"/>
<accession>U4TQ70</accession>
<dbReference type="InterPro" id="IPR038666">
    <property type="entry name" value="SSP1_head-tail_sf"/>
</dbReference>
<evidence type="ECO:0000313" key="1">
    <source>
        <dbReference type="EMBL" id="ERL64048.1"/>
    </source>
</evidence>
<dbReference type="EMBL" id="KI271606">
    <property type="protein sequence ID" value="ERL64048.1"/>
    <property type="molecule type" value="Genomic_DNA"/>
</dbReference>
<dbReference type="STRING" id="1231336.L248_1695"/>
<evidence type="ECO:0000313" key="2">
    <source>
        <dbReference type="Proteomes" id="UP000030647"/>
    </source>
</evidence>
<organism evidence="1 2">
    <name type="scientific">Schleiferilactobacillus shenzhenensis LY-73</name>
    <dbReference type="NCBI Taxonomy" id="1231336"/>
    <lineage>
        <taxon>Bacteria</taxon>
        <taxon>Bacillati</taxon>
        <taxon>Bacillota</taxon>
        <taxon>Bacilli</taxon>
        <taxon>Lactobacillales</taxon>
        <taxon>Lactobacillaceae</taxon>
        <taxon>Schleiferilactobacillus</taxon>
    </lineage>
</organism>
<dbReference type="Gene3D" id="2.40.10.270">
    <property type="entry name" value="Bacteriophage SPP1 head-tail adaptor protein"/>
    <property type="match status" value="1"/>
</dbReference>
<dbReference type="AlphaFoldDB" id="U4TQ70"/>
<dbReference type="Pfam" id="PF05521">
    <property type="entry name" value="Phage_HCP"/>
    <property type="match status" value="1"/>
</dbReference>
<dbReference type="Proteomes" id="UP000030647">
    <property type="component" value="Unassembled WGS sequence"/>
</dbReference>
<dbReference type="NCBIfam" id="TIGR01563">
    <property type="entry name" value="gp16_SPP1"/>
    <property type="match status" value="1"/>
</dbReference>